<dbReference type="EMBL" id="AP019869">
    <property type="protein sequence ID" value="BBN08608.1"/>
    <property type="molecule type" value="Genomic_DNA"/>
</dbReference>
<protein>
    <submittedName>
        <fullName evidence="2">Uncharacterized protein</fullName>
    </submittedName>
</protein>
<feature type="region of interest" description="Disordered" evidence="1">
    <location>
        <begin position="145"/>
        <end position="169"/>
    </location>
</feature>
<feature type="region of interest" description="Disordered" evidence="1">
    <location>
        <begin position="390"/>
        <end position="425"/>
    </location>
</feature>
<accession>A0AAF6B9C4</accession>
<sequence length="425" mass="46387">MVWIVVAFQHRNPVPRVLGQIVDEDDQASTRPLPARIYDEEEVGFGNAPPNIVAVREASSESQVLEDIEGKILEVNPQAGARLVELVDGDIGARLRDQQDAATVLDDSGVIHPHVGPDRRNDAPAIPLEVVLHQHPLPQSSILRHEKQSREAEEGPAAVHASAEPEQNVSRHIGSLLPRLRPRVVDQQPAAKNPRIHPIAAAAVALRHHHHHELVMSRGRVGPHGHLNPVDGVEAREWRLAHRRVGHENLLKPAGQRIADDELLGRVGREAEQASGCGDQAEAAGEQVDLQEGERLLLPILGDGVVGREGASAEVHGHAFGRGILQVRDFVGVNQLVPSLAHSPQSHQALEGHFGEHALQQLLRKAPPQSGRQSRRLVCRLCARASARARLRGRRGPAGRGDTSGIQSLLRRMRSTSRQGHRELN</sequence>
<gene>
    <name evidence="2" type="ORF">Mp_4g12940</name>
</gene>
<organism evidence="2 3">
    <name type="scientific">Marchantia polymorpha subsp. ruderalis</name>
    <dbReference type="NCBI Taxonomy" id="1480154"/>
    <lineage>
        <taxon>Eukaryota</taxon>
        <taxon>Viridiplantae</taxon>
        <taxon>Streptophyta</taxon>
        <taxon>Embryophyta</taxon>
        <taxon>Marchantiophyta</taxon>
        <taxon>Marchantiopsida</taxon>
        <taxon>Marchantiidae</taxon>
        <taxon>Marchantiales</taxon>
        <taxon>Marchantiaceae</taxon>
        <taxon>Marchantia</taxon>
    </lineage>
</organism>
<proteinExistence type="predicted"/>
<dbReference type="AlphaFoldDB" id="A0AAF6B9C4"/>
<evidence type="ECO:0000313" key="3">
    <source>
        <dbReference type="Proteomes" id="UP001162541"/>
    </source>
</evidence>
<reference evidence="3" key="1">
    <citation type="journal article" date="2020" name="Curr. Biol.">
        <title>Chromatin organization in early land plants reveals an ancestral association between H3K27me3, transposons, and constitutive heterochromatin.</title>
        <authorList>
            <person name="Montgomery S.A."/>
            <person name="Tanizawa Y."/>
            <person name="Galik B."/>
            <person name="Wang N."/>
            <person name="Ito T."/>
            <person name="Mochizuki T."/>
            <person name="Akimcheva S."/>
            <person name="Bowman J.L."/>
            <person name="Cognat V."/>
            <person name="Marechal-Drouard L."/>
            <person name="Ekker H."/>
            <person name="Hong S.F."/>
            <person name="Kohchi T."/>
            <person name="Lin S.S."/>
            <person name="Liu L.D."/>
            <person name="Nakamura Y."/>
            <person name="Valeeva L.R."/>
            <person name="Shakirov E.V."/>
            <person name="Shippen D.E."/>
            <person name="Wei W.L."/>
            <person name="Yagura M."/>
            <person name="Yamaoka S."/>
            <person name="Yamato K.T."/>
            <person name="Liu C."/>
            <person name="Berger F."/>
        </authorList>
    </citation>
    <scope>NUCLEOTIDE SEQUENCE [LARGE SCALE GENOMIC DNA]</scope>
    <source>
        <strain evidence="3">Tak-1</strain>
    </source>
</reference>
<evidence type="ECO:0000313" key="2">
    <source>
        <dbReference type="EMBL" id="BBN08608.1"/>
    </source>
</evidence>
<evidence type="ECO:0000256" key="1">
    <source>
        <dbReference type="SAM" id="MobiDB-lite"/>
    </source>
</evidence>
<name>A0AAF6B9C4_MARPO</name>
<dbReference type="Proteomes" id="UP001162541">
    <property type="component" value="Chromosome 4"/>
</dbReference>